<protein>
    <recommendedName>
        <fullName evidence="3 8">Carbonic anhydrase</fullName>
        <ecNumber evidence="3 8">4.2.1.1</ecNumber>
    </recommendedName>
</protein>
<evidence type="ECO:0000256" key="4">
    <source>
        <dbReference type="ARBA" id="ARBA00022723"/>
    </source>
</evidence>
<dbReference type="GO" id="GO:0004089">
    <property type="term" value="F:carbonate dehydratase activity"/>
    <property type="evidence" value="ECO:0007669"/>
    <property type="project" value="UniProtKB-UniRule"/>
</dbReference>
<dbReference type="Pfam" id="PF00194">
    <property type="entry name" value="Carb_anhydrase"/>
    <property type="match status" value="1"/>
</dbReference>
<reference evidence="10" key="2">
    <citation type="submission" date="2019-06" db="EMBL/GenBank/DDBJ databases">
        <title>Genomics analysis of Aphanomyces spp. identifies a new class of oomycete effector associated with host adaptation.</title>
        <authorList>
            <person name="Gaulin E."/>
        </authorList>
    </citation>
    <scope>NUCLEOTIDE SEQUENCE</scope>
    <source>
        <strain evidence="10">CBS 578.67</strain>
    </source>
</reference>
<keyword evidence="6 8" id="KW-0456">Lyase</keyword>
<dbReference type="EC" id="4.2.1.1" evidence="3 8"/>
<dbReference type="OrthoDB" id="429145at2759"/>
<evidence type="ECO:0000256" key="3">
    <source>
        <dbReference type="ARBA" id="ARBA00012925"/>
    </source>
</evidence>
<evidence type="ECO:0000256" key="5">
    <source>
        <dbReference type="ARBA" id="ARBA00022833"/>
    </source>
</evidence>
<dbReference type="PANTHER" id="PTHR18952:SF265">
    <property type="entry name" value="CARBONIC ANHYDRASE"/>
    <property type="match status" value="1"/>
</dbReference>
<evidence type="ECO:0000313" key="11">
    <source>
        <dbReference type="EMBL" id="VFT95497.1"/>
    </source>
</evidence>
<comment type="catalytic activity">
    <reaction evidence="7 8">
        <text>hydrogencarbonate + H(+) = CO2 + H2O</text>
        <dbReference type="Rhea" id="RHEA:10748"/>
        <dbReference type="ChEBI" id="CHEBI:15377"/>
        <dbReference type="ChEBI" id="CHEBI:15378"/>
        <dbReference type="ChEBI" id="CHEBI:16526"/>
        <dbReference type="ChEBI" id="CHEBI:17544"/>
        <dbReference type="EC" id="4.2.1.1"/>
    </reaction>
</comment>
<evidence type="ECO:0000313" key="10">
    <source>
        <dbReference type="EMBL" id="KAF0689805.1"/>
    </source>
</evidence>
<feature type="domain" description="Alpha-carbonic anhydrase" evidence="9">
    <location>
        <begin position="1"/>
        <end position="152"/>
    </location>
</feature>
<name>A0A485LBA3_9STRA</name>
<dbReference type="Gene3D" id="3.10.200.10">
    <property type="entry name" value="Alpha carbonic anhydrase"/>
    <property type="match status" value="1"/>
</dbReference>
<evidence type="ECO:0000256" key="2">
    <source>
        <dbReference type="ARBA" id="ARBA00010718"/>
    </source>
</evidence>
<accession>A0A485LBA3</accession>
<dbReference type="SMART" id="SM01057">
    <property type="entry name" value="Carb_anhydrase"/>
    <property type="match status" value="1"/>
</dbReference>
<evidence type="ECO:0000256" key="8">
    <source>
        <dbReference type="RuleBase" id="RU367011"/>
    </source>
</evidence>
<dbReference type="SUPFAM" id="SSF51069">
    <property type="entry name" value="Carbonic anhydrase"/>
    <property type="match status" value="1"/>
</dbReference>
<comment type="cofactor">
    <cofactor evidence="8">
        <name>Zn(2+)</name>
        <dbReference type="ChEBI" id="CHEBI:29105"/>
    </cofactor>
</comment>
<dbReference type="InterPro" id="IPR023561">
    <property type="entry name" value="Carbonic_anhydrase_a-class"/>
</dbReference>
<dbReference type="EMBL" id="VJMH01006410">
    <property type="protein sequence ID" value="KAF0689805.1"/>
    <property type="molecule type" value="Genomic_DNA"/>
</dbReference>
<proteinExistence type="inferred from homology"/>
<feature type="signal peptide" evidence="8">
    <location>
        <begin position="1"/>
        <end position="21"/>
    </location>
</feature>
<feature type="chain" id="PRO_5033893933" description="Carbonic anhydrase" evidence="8">
    <location>
        <begin position="22"/>
        <end position="152"/>
    </location>
</feature>
<evidence type="ECO:0000256" key="1">
    <source>
        <dbReference type="ARBA" id="ARBA00002904"/>
    </source>
</evidence>
<dbReference type="GO" id="GO:0008270">
    <property type="term" value="F:zinc ion binding"/>
    <property type="evidence" value="ECO:0007669"/>
    <property type="project" value="UniProtKB-UniRule"/>
</dbReference>
<gene>
    <name evidence="11" type="primary">Aste57867_18763</name>
    <name evidence="10" type="ORF">As57867_018699</name>
    <name evidence="11" type="ORF">ASTE57867_18763</name>
</gene>
<evidence type="ECO:0000313" key="12">
    <source>
        <dbReference type="Proteomes" id="UP000332933"/>
    </source>
</evidence>
<dbReference type="InterPro" id="IPR001148">
    <property type="entry name" value="CA_dom"/>
</dbReference>
<dbReference type="Proteomes" id="UP000332933">
    <property type="component" value="Unassembled WGS sequence"/>
</dbReference>
<organism evidence="11 12">
    <name type="scientific">Aphanomyces stellatus</name>
    <dbReference type="NCBI Taxonomy" id="120398"/>
    <lineage>
        <taxon>Eukaryota</taxon>
        <taxon>Sar</taxon>
        <taxon>Stramenopiles</taxon>
        <taxon>Oomycota</taxon>
        <taxon>Saprolegniomycetes</taxon>
        <taxon>Saprolegniales</taxon>
        <taxon>Verrucalvaceae</taxon>
        <taxon>Aphanomyces</taxon>
    </lineage>
</organism>
<dbReference type="PANTHER" id="PTHR18952">
    <property type="entry name" value="CARBONIC ANHYDRASE"/>
    <property type="match status" value="1"/>
</dbReference>
<sequence>MALHAASSCLVVLVPCNQVPCLSLVSQQSPIDLPLYLTLHANVGNVSVVTSQGKQGGTLARDTNSFLMTWGHSNLTLNGHVYKSVQVHAHHPSEHTIHGKQYPLEVHFVFADTASNLAVVGASSLTLARLPNAFWAVAVEADGAAIHDDVVG</sequence>
<evidence type="ECO:0000256" key="7">
    <source>
        <dbReference type="ARBA" id="ARBA00048348"/>
    </source>
</evidence>
<evidence type="ECO:0000259" key="9">
    <source>
        <dbReference type="PROSITE" id="PS51144"/>
    </source>
</evidence>
<keyword evidence="5 8" id="KW-0862">Zinc</keyword>
<dbReference type="PROSITE" id="PS00162">
    <property type="entry name" value="ALPHA_CA_1"/>
    <property type="match status" value="1"/>
</dbReference>
<dbReference type="PROSITE" id="PS51144">
    <property type="entry name" value="ALPHA_CA_2"/>
    <property type="match status" value="1"/>
</dbReference>
<dbReference type="InterPro" id="IPR018338">
    <property type="entry name" value="Carbonic_anhydrase_a-class_CS"/>
</dbReference>
<keyword evidence="12" id="KW-1185">Reference proteome</keyword>
<evidence type="ECO:0000256" key="6">
    <source>
        <dbReference type="ARBA" id="ARBA00023239"/>
    </source>
</evidence>
<dbReference type="InterPro" id="IPR036398">
    <property type="entry name" value="CA_dom_sf"/>
</dbReference>
<dbReference type="EMBL" id="CAADRA010006431">
    <property type="protein sequence ID" value="VFT95497.1"/>
    <property type="molecule type" value="Genomic_DNA"/>
</dbReference>
<comment type="function">
    <text evidence="1 8">Reversible hydration of carbon dioxide.</text>
</comment>
<keyword evidence="4 8" id="KW-0479">Metal-binding</keyword>
<comment type="similarity">
    <text evidence="2 8">Belongs to the alpha-carbonic anhydrase family.</text>
</comment>
<dbReference type="AlphaFoldDB" id="A0A485LBA3"/>
<keyword evidence="8" id="KW-0732">Signal</keyword>
<reference evidence="11 12" key="1">
    <citation type="submission" date="2019-03" db="EMBL/GenBank/DDBJ databases">
        <authorList>
            <person name="Gaulin E."/>
            <person name="Dumas B."/>
        </authorList>
    </citation>
    <scope>NUCLEOTIDE SEQUENCE [LARGE SCALE GENOMIC DNA]</scope>
    <source>
        <strain evidence="11">CBS 568.67</strain>
    </source>
</reference>